<dbReference type="SUPFAM" id="SSF109854">
    <property type="entry name" value="DinB/YfiT-like putative metalloenzymes"/>
    <property type="match status" value="1"/>
</dbReference>
<name>A0AAU7C980_9BACT</name>
<dbReference type="EMBL" id="CP155447">
    <property type="protein sequence ID" value="XBH01784.1"/>
    <property type="molecule type" value="Genomic_DNA"/>
</dbReference>
<reference evidence="2" key="1">
    <citation type="submission" date="2024-05" db="EMBL/GenBank/DDBJ databases">
        <title>Planctomycetes of the genus Singulisphaera possess chitinolytic capabilities.</title>
        <authorList>
            <person name="Ivanova A."/>
        </authorList>
    </citation>
    <scope>NUCLEOTIDE SEQUENCE</scope>
    <source>
        <strain evidence="2">Ch08T</strain>
    </source>
</reference>
<gene>
    <name evidence="2" type="ORF">V5E97_26000</name>
</gene>
<proteinExistence type="predicted"/>
<evidence type="ECO:0000313" key="2">
    <source>
        <dbReference type="EMBL" id="XBH01784.1"/>
    </source>
</evidence>
<evidence type="ECO:0000259" key="1">
    <source>
        <dbReference type="Pfam" id="PF12867"/>
    </source>
</evidence>
<protein>
    <submittedName>
        <fullName evidence="2">DinB family protein</fullName>
    </submittedName>
</protein>
<organism evidence="2">
    <name type="scientific">Singulisphaera sp. Ch08</name>
    <dbReference type="NCBI Taxonomy" id="3120278"/>
    <lineage>
        <taxon>Bacteria</taxon>
        <taxon>Pseudomonadati</taxon>
        <taxon>Planctomycetota</taxon>
        <taxon>Planctomycetia</taxon>
        <taxon>Isosphaerales</taxon>
        <taxon>Isosphaeraceae</taxon>
        <taxon>Singulisphaera</taxon>
    </lineage>
</organism>
<dbReference type="InterPro" id="IPR024775">
    <property type="entry name" value="DinB-like"/>
</dbReference>
<dbReference type="RefSeq" id="WP_406694529.1">
    <property type="nucleotide sequence ID" value="NZ_CP155447.1"/>
</dbReference>
<dbReference type="InterPro" id="IPR034660">
    <property type="entry name" value="DinB/YfiT-like"/>
</dbReference>
<dbReference type="AlphaFoldDB" id="A0AAU7C980"/>
<dbReference type="Gene3D" id="1.20.120.450">
    <property type="entry name" value="dinb family like domain"/>
    <property type="match status" value="1"/>
</dbReference>
<accession>A0AAU7C980</accession>
<dbReference type="Pfam" id="PF12867">
    <property type="entry name" value="DinB_2"/>
    <property type="match status" value="1"/>
</dbReference>
<sequence length="163" mass="17922">MPNLDPDGILEDIRRGYDGDAWHGPPLRKLLDGVTAEVACSHPVPEAHSIWEIVAHLAAWDGVVVDRITKRRAIETPEQGNFPPVTKFGPEAWAESLQEMDRQHARLIEAVSTLDEATLNETVAGKNYSTAHMIRGVAQHMSYHAGQIALLKKLAEAKDDTAS</sequence>
<feature type="domain" description="DinB-like" evidence="1">
    <location>
        <begin position="27"/>
        <end position="148"/>
    </location>
</feature>